<protein>
    <recommendedName>
        <fullName evidence="7">DM10 domain-containing protein</fullName>
    </recommendedName>
</protein>
<dbReference type="SMART" id="SM00676">
    <property type="entry name" value="DM10"/>
    <property type="match status" value="3"/>
</dbReference>
<accession>A0AAV2A4H9</accession>
<dbReference type="Pfam" id="PF18701">
    <property type="entry name" value="DUF5641"/>
    <property type="match status" value="1"/>
</dbReference>
<dbReference type="GO" id="GO:0007052">
    <property type="term" value="P:mitotic spindle organization"/>
    <property type="evidence" value="ECO:0007669"/>
    <property type="project" value="TreeGrafter"/>
</dbReference>
<feature type="domain" description="DM10" evidence="7">
    <location>
        <begin position="740"/>
        <end position="842"/>
    </location>
</feature>
<feature type="domain" description="DM10" evidence="7">
    <location>
        <begin position="545"/>
        <end position="664"/>
    </location>
</feature>
<evidence type="ECO:0000256" key="4">
    <source>
        <dbReference type="ARBA" id="ARBA00023212"/>
    </source>
</evidence>
<dbReference type="GO" id="GO:0072686">
    <property type="term" value="C:mitotic spindle"/>
    <property type="evidence" value="ECO:0007669"/>
    <property type="project" value="TreeGrafter"/>
</dbReference>
<gene>
    <name evidence="8" type="ORF">LARSCL_LOCUS9681</name>
</gene>
<evidence type="ECO:0000313" key="8">
    <source>
        <dbReference type="EMBL" id="CAL1278264.1"/>
    </source>
</evidence>
<name>A0AAV2A4H9_9ARAC</name>
<reference evidence="8 9" key="1">
    <citation type="submission" date="2024-04" db="EMBL/GenBank/DDBJ databases">
        <authorList>
            <person name="Rising A."/>
            <person name="Reimegard J."/>
            <person name="Sonavane S."/>
            <person name="Akerstrom W."/>
            <person name="Nylinder S."/>
            <person name="Hedman E."/>
            <person name="Kallberg Y."/>
        </authorList>
    </citation>
    <scope>NUCLEOTIDE SEQUENCE [LARGE SCALE GENOMIC DNA]</scope>
</reference>
<feature type="region of interest" description="Disordered" evidence="6">
    <location>
        <begin position="508"/>
        <end position="527"/>
    </location>
</feature>
<dbReference type="GO" id="GO:0060285">
    <property type="term" value="P:cilium-dependent cell motility"/>
    <property type="evidence" value="ECO:0007669"/>
    <property type="project" value="TreeGrafter"/>
</dbReference>
<dbReference type="PANTHER" id="PTHR12086">
    <property type="entry name" value="EF-HAND DOMAIN C-TERMINAL CONTAINING PROTEIN"/>
    <property type="match status" value="1"/>
</dbReference>
<evidence type="ECO:0000256" key="3">
    <source>
        <dbReference type="ARBA" id="ARBA00022737"/>
    </source>
</evidence>
<keyword evidence="4" id="KW-0206">Cytoskeleton</keyword>
<dbReference type="InterPro" id="IPR041588">
    <property type="entry name" value="Integrase_H2C2"/>
</dbReference>
<evidence type="ECO:0000259" key="7">
    <source>
        <dbReference type="PROSITE" id="PS51336"/>
    </source>
</evidence>
<dbReference type="FunFam" id="2.30.29.170:FF:000004">
    <property type="entry name" value="EF-hand domain containing 2"/>
    <property type="match status" value="2"/>
</dbReference>
<dbReference type="Gene3D" id="2.30.29.170">
    <property type="match status" value="3"/>
</dbReference>
<dbReference type="GO" id="GO:0043014">
    <property type="term" value="F:alpha-tubulin binding"/>
    <property type="evidence" value="ECO:0007669"/>
    <property type="project" value="TreeGrafter"/>
</dbReference>
<evidence type="ECO:0000256" key="5">
    <source>
        <dbReference type="ARBA" id="ARBA00023273"/>
    </source>
</evidence>
<comment type="subcellular location">
    <subcellularLocation>
        <location evidence="1">Cytoplasm</location>
        <location evidence="1">Cytoskeleton</location>
        <location evidence="1">Cilium axoneme</location>
    </subcellularLocation>
</comment>
<dbReference type="FunFam" id="2.30.29.170:FF:000001">
    <property type="entry name" value="EF-hand domain containing 1"/>
    <property type="match status" value="1"/>
</dbReference>
<evidence type="ECO:0000256" key="2">
    <source>
        <dbReference type="ARBA" id="ARBA00022490"/>
    </source>
</evidence>
<feature type="domain" description="DM10" evidence="7">
    <location>
        <begin position="395"/>
        <end position="501"/>
    </location>
</feature>
<dbReference type="Proteomes" id="UP001497382">
    <property type="component" value="Unassembled WGS sequence"/>
</dbReference>
<dbReference type="EMBL" id="CAXIEN010000110">
    <property type="protein sequence ID" value="CAL1278264.1"/>
    <property type="molecule type" value="Genomic_DNA"/>
</dbReference>
<evidence type="ECO:0000256" key="6">
    <source>
        <dbReference type="SAM" id="MobiDB-lite"/>
    </source>
</evidence>
<dbReference type="GO" id="GO:0000281">
    <property type="term" value="P:mitotic cytokinesis"/>
    <property type="evidence" value="ECO:0007669"/>
    <property type="project" value="TreeGrafter"/>
</dbReference>
<keyword evidence="9" id="KW-1185">Reference proteome</keyword>
<dbReference type="Pfam" id="PF06565">
    <property type="entry name" value="DM10_dom"/>
    <property type="match status" value="3"/>
</dbReference>
<dbReference type="GO" id="GO:0003676">
    <property type="term" value="F:nucleic acid binding"/>
    <property type="evidence" value="ECO:0007669"/>
    <property type="project" value="InterPro"/>
</dbReference>
<dbReference type="PANTHER" id="PTHR12086:SF9">
    <property type="entry name" value="EF-HAND DOMAIN-CONTAINING PROTEIN 1"/>
    <property type="match status" value="1"/>
</dbReference>
<dbReference type="PROSITE" id="PS51336">
    <property type="entry name" value="DM10"/>
    <property type="match status" value="3"/>
</dbReference>
<keyword evidence="3" id="KW-0677">Repeat</keyword>
<sequence>MIRVMAWILRFQRKAKDLRKCTELKNEELLNAQKIMFRVIQKECYFNEETRRNLKGVLIFEDEEGILRLKSRLINEEESKDFISPMIQSSKHLAVRRFIAQEHLTNKHAGTLTLLTILRERFWIVKGKRTVRSVIKECLTCKRQKVKHLEVSFPPLPKDRTEVAAVFQVSGIDLAGPLLTKSKQKVWIVLFTCAVFRAVHLELVLSLSTNDFIQVMLTKREDKINVGDIVLIGADDKKRLHWLLGRVLELFPGKDGIIRLVKLRTEKGNVLRPIQRLYPLELTPNHEQVVSETRKVPEVVTENPELNTDSNETVPVTRSGRKIKPKTHFGFPRTLVYSKGVPVPQPIFSATTKRALELLDAQNKVLDTEKAAELTYGPKRSPKREIQLPRHLAMVKKVLRFSGYFREEIFDWSRENYRIRPVKVLYYLQDDTMVVIEPKTPNSGLLQGTLFKRHAFPHPNGKGRKYLWKDLNLRKDIMIYGINIRLTDCDQWTREYLIDAGIELNEPEPIPPDPYEQQKMTMGPRKEMRPRSFEDEKLYKFLTNDRKVLRFYGMWQDILSEPPDMRRVILQYYLADDTLEVLEDHARNCGRIPFKVLVRKQKIAVDANELPESFPKSYLEVKEDDMTWFKPQDLRTGKDVVILGKKIFLYDCDEFTRHYYKTHFGVEDMESIAVAEKPKPVVMRILPPHTGIGDWDDSLQNCLSLVPKPPKKNLLKELQFDGVTLRYKAELASIKSDYVSKKFLSYIVTPLRDDKMRRFVVTFYPCDDTMSINEESIPNSGFPGGAFLKRSRVPKPETGLSVKPQLYSAIDFYIGAEIRACGKLFVLTDADRFVLTFMEQHPEIYPSSLLVSLVPEPLMVNCGILSRTLARANLRKERSDLMHMMREDVIKKFGLSPYPLPSCLEPAFDSQYRENVDEELYSANMPISPELLGKAVDICTDGNNRTDMNEIRKLLLPALGHDINK</sequence>
<dbReference type="AlphaFoldDB" id="A0AAV2A4H9"/>
<dbReference type="Pfam" id="PF17921">
    <property type="entry name" value="Integrase_H2C2"/>
    <property type="match status" value="1"/>
</dbReference>
<dbReference type="InterPro" id="IPR006602">
    <property type="entry name" value="DM10_dom"/>
</dbReference>
<keyword evidence="5" id="KW-0966">Cell projection</keyword>
<evidence type="ECO:0000313" key="9">
    <source>
        <dbReference type="Proteomes" id="UP001497382"/>
    </source>
</evidence>
<dbReference type="Gene3D" id="3.30.420.10">
    <property type="entry name" value="Ribonuclease H-like superfamily/Ribonuclease H"/>
    <property type="match status" value="1"/>
</dbReference>
<organism evidence="8 9">
    <name type="scientific">Larinioides sclopetarius</name>
    <dbReference type="NCBI Taxonomy" id="280406"/>
    <lineage>
        <taxon>Eukaryota</taxon>
        <taxon>Metazoa</taxon>
        <taxon>Ecdysozoa</taxon>
        <taxon>Arthropoda</taxon>
        <taxon>Chelicerata</taxon>
        <taxon>Arachnida</taxon>
        <taxon>Araneae</taxon>
        <taxon>Araneomorphae</taxon>
        <taxon>Entelegynae</taxon>
        <taxon>Araneoidea</taxon>
        <taxon>Araneidae</taxon>
        <taxon>Larinioides</taxon>
    </lineage>
</organism>
<dbReference type="InterPro" id="IPR040193">
    <property type="entry name" value="EFHC1/EFHC2/EFHB"/>
</dbReference>
<evidence type="ECO:0000256" key="1">
    <source>
        <dbReference type="ARBA" id="ARBA00004430"/>
    </source>
</evidence>
<proteinExistence type="predicted"/>
<comment type="caution">
    <text evidence="8">The sequence shown here is derived from an EMBL/GenBank/DDBJ whole genome shotgun (WGS) entry which is preliminary data.</text>
</comment>
<dbReference type="InterPro" id="IPR040676">
    <property type="entry name" value="DUF5641"/>
</dbReference>
<dbReference type="InterPro" id="IPR036397">
    <property type="entry name" value="RNaseH_sf"/>
</dbReference>
<dbReference type="GO" id="GO:0005930">
    <property type="term" value="C:axoneme"/>
    <property type="evidence" value="ECO:0007669"/>
    <property type="project" value="UniProtKB-SubCell"/>
</dbReference>
<keyword evidence="2" id="KW-0963">Cytoplasm</keyword>